<feature type="transmembrane region" description="Helical" evidence="1">
    <location>
        <begin position="12"/>
        <end position="32"/>
    </location>
</feature>
<protein>
    <submittedName>
        <fullName evidence="2">Uncharacterized protein</fullName>
    </submittedName>
</protein>
<evidence type="ECO:0000313" key="2">
    <source>
        <dbReference type="EMBL" id="MCS3709772.1"/>
    </source>
</evidence>
<keyword evidence="1" id="KW-0812">Transmembrane</keyword>
<dbReference type="AlphaFoldDB" id="A0A9X2Q1G5"/>
<sequence length="78" mass="8222">MKNIVGFQSHRFLITGILLLLPGAGAILGGHFGPLPFWMVMVGGFLNGACILMLPVLAKYYLVTSEDRSGIDVGSDGG</sequence>
<evidence type="ECO:0000313" key="3">
    <source>
        <dbReference type="Proteomes" id="UP001155057"/>
    </source>
</evidence>
<keyword evidence="1" id="KW-1133">Transmembrane helix</keyword>
<organism evidence="2 3">
    <name type="scientific">Salinibacter ruber</name>
    <dbReference type="NCBI Taxonomy" id="146919"/>
    <lineage>
        <taxon>Bacteria</taxon>
        <taxon>Pseudomonadati</taxon>
        <taxon>Rhodothermota</taxon>
        <taxon>Rhodothermia</taxon>
        <taxon>Rhodothermales</taxon>
        <taxon>Salinibacteraceae</taxon>
        <taxon>Salinibacter</taxon>
    </lineage>
</organism>
<dbReference type="Proteomes" id="UP001155057">
    <property type="component" value="Unassembled WGS sequence"/>
</dbReference>
<dbReference type="EMBL" id="JANUAE010000004">
    <property type="protein sequence ID" value="MCS3709772.1"/>
    <property type="molecule type" value="Genomic_DNA"/>
</dbReference>
<feature type="transmembrane region" description="Helical" evidence="1">
    <location>
        <begin position="38"/>
        <end position="58"/>
    </location>
</feature>
<reference evidence="2" key="1">
    <citation type="submission" date="2022-08" db="EMBL/GenBank/DDBJ databases">
        <title>Genomic Encyclopedia of Type Strains, Phase V (KMG-V): Genome sequencing to study the core and pangenomes of soil and plant-associated prokaryotes.</title>
        <authorList>
            <person name="Whitman W."/>
        </authorList>
    </citation>
    <scope>NUCLEOTIDE SEQUENCE</scope>
    <source>
        <strain evidence="2">SP3049</strain>
    </source>
</reference>
<accession>A0A9X2Q1G5</accession>
<proteinExistence type="predicted"/>
<evidence type="ECO:0000256" key="1">
    <source>
        <dbReference type="SAM" id="Phobius"/>
    </source>
</evidence>
<comment type="caution">
    <text evidence="2">The sequence shown here is derived from an EMBL/GenBank/DDBJ whole genome shotgun (WGS) entry which is preliminary data.</text>
</comment>
<name>A0A9X2Q1G5_9BACT</name>
<gene>
    <name evidence="2" type="ORF">GGP61_001376</name>
</gene>
<keyword evidence="1" id="KW-0472">Membrane</keyword>
<dbReference type="RefSeq" id="WP_259123612.1">
    <property type="nucleotide sequence ID" value="NZ_JANTZO010000005.1"/>
</dbReference>